<sequence>MFQMRTKCYNFDYYFPERVIIIKFEIGDEIDQLAVKVIIHEFSRCTIAFNTFINLSPKNHKELENPNTEISLLRYNAYALFVQHLYEYFVGCIKRDSQNTKDIKGEEIDILINAEVEKILRNWRLAIDNGYAPPWANHRSYYEDTCPPEFGKDFRNIRNSLSHADYRRIHGGNRITLSEFYKKYHKYAMLLYQNGLEWWSIQKFDKIELGDITAFSRLIYQKD</sequence>
<evidence type="ECO:0000313" key="1">
    <source>
        <dbReference type="EMBL" id="EZP77557.1"/>
    </source>
</evidence>
<accession>A0ABC9VG73</accession>
<gene>
    <name evidence="1" type="ORF">H839_07989</name>
</gene>
<evidence type="ECO:0000313" key="2">
    <source>
        <dbReference type="Proteomes" id="UP000023566"/>
    </source>
</evidence>
<dbReference type="AlphaFoldDB" id="A0ABC9VG73"/>
<dbReference type="EMBL" id="AOTZ01000004">
    <property type="protein sequence ID" value="EZP77557.1"/>
    <property type="molecule type" value="Genomic_DNA"/>
</dbReference>
<organism evidence="1 2">
    <name type="scientific">Parageobacillus genomosp. 1</name>
    <dbReference type="NCBI Taxonomy" id="1295642"/>
    <lineage>
        <taxon>Bacteria</taxon>
        <taxon>Bacillati</taxon>
        <taxon>Bacillota</taxon>
        <taxon>Bacilli</taxon>
        <taxon>Bacillales</taxon>
        <taxon>Anoxybacillaceae</taxon>
        <taxon>Parageobacillus</taxon>
    </lineage>
</organism>
<name>A0ABC9VG73_9BACL</name>
<protein>
    <recommendedName>
        <fullName evidence="3">ApeA N-terminal domain-containing protein</fullName>
    </recommendedName>
</protein>
<proteinExistence type="predicted"/>
<reference evidence="1 2" key="1">
    <citation type="journal article" date="2014" name="Appl. Microbiol. Biotechnol.">
        <title>Transformable facultative thermophile Geobacillus stearothermophilus NUB3621 as a host strain for metabolic engineering.</title>
        <authorList>
            <person name="Blanchard K."/>
            <person name="Robic S."/>
            <person name="Matsumura I."/>
        </authorList>
    </citation>
    <scope>NUCLEOTIDE SEQUENCE [LARGE SCALE GENOMIC DNA]</scope>
    <source>
        <strain evidence="1 2">NUB3621</strain>
    </source>
</reference>
<evidence type="ECO:0008006" key="3">
    <source>
        <dbReference type="Google" id="ProtNLM"/>
    </source>
</evidence>
<comment type="caution">
    <text evidence="1">The sequence shown here is derived from an EMBL/GenBank/DDBJ whole genome shotgun (WGS) entry which is preliminary data.</text>
</comment>
<keyword evidence="2" id="KW-1185">Reference proteome</keyword>
<dbReference type="Proteomes" id="UP000023566">
    <property type="component" value="Chromosome"/>
</dbReference>